<dbReference type="GO" id="GO:0006457">
    <property type="term" value="P:protein folding"/>
    <property type="evidence" value="ECO:0007669"/>
    <property type="project" value="InterPro"/>
</dbReference>
<evidence type="ECO:0000259" key="6">
    <source>
        <dbReference type="PROSITE" id="PS50072"/>
    </source>
</evidence>
<feature type="compositionally biased region" description="Polar residues" evidence="5">
    <location>
        <begin position="48"/>
        <end position="63"/>
    </location>
</feature>
<feature type="region of interest" description="Disordered" evidence="5">
    <location>
        <begin position="25"/>
        <end position="69"/>
    </location>
</feature>
<comment type="catalytic activity">
    <reaction evidence="4">
        <text>[protein]-peptidylproline (omega=180) = [protein]-peptidylproline (omega=0)</text>
        <dbReference type="Rhea" id="RHEA:16237"/>
        <dbReference type="Rhea" id="RHEA-COMP:10747"/>
        <dbReference type="Rhea" id="RHEA-COMP:10748"/>
        <dbReference type="ChEBI" id="CHEBI:83833"/>
        <dbReference type="ChEBI" id="CHEBI:83834"/>
        <dbReference type="EC" id="5.2.1.8"/>
    </reaction>
</comment>
<dbReference type="InterPro" id="IPR029000">
    <property type="entry name" value="Cyclophilin-like_dom_sf"/>
</dbReference>
<feature type="signal peptide" evidence="4">
    <location>
        <begin position="1"/>
        <end position="24"/>
    </location>
</feature>
<dbReference type="HOGENOM" id="CLU_012062_16_3_0"/>
<feature type="compositionally biased region" description="Low complexity" evidence="5">
    <location>
        <begin position="25"/>
        <end position="47"/>
    </location>
</feature>
<dbReference type="EMBL" id="CP000875">
    <property type="protein sequence ID" value="ABX06235.1"/>
    <property type="molecule type" value="Genomic_DNA"/>
</dbReference>
<dbReference type="PANTHER" id="PTHR45625:SF4">
    <property type="entry name" value="PEPTIDYLPROLYL ISOMERASE DOMAIN AND WD REPEAT-CONTAINING PROTEIN 1"/>
    <property type="match status" value="1"/>
</dbReference>
<reference evidence="7 8" key="1">
    <citation type="journal article" date="2011" name="Stand. Genomic Sci.">
        <title>Complete genome sequence of the filamentous gliding predatory bacterium Herpetosiphon aurantiacus type strain (114-95(T)).</title>
        <authorList>
            <person name="Kiss H."/>
            <person name="Nett M."/>
            <person name="Domin N."/>
            <person name="Martin K."/>
            <person name="Maresca J.A."/>
            <person name="Copeland A."/>
            <person name="Lapidus A."/>
            <person name="Lucas S."/>
            <person name="Berry K.W."/>
            <person name="Glavina Del Rio T."/>
            <person name="Dalin E."/>
            <person name="Tice H."/>
            <person name="Pitluck S."/>
            <person name="Richardson P."/>
            <person name="Bruce D."/>
            <person name="Goodwin L."/>
            <person name="Han C."/>
            <person name="Detter J.C."/>
            <person name="Schmutz J."/>
            <person name="Brettin T."/>
            <person name="Land M."/>
            <person name="Hauser L."/>
            <person name="Kyrpides N.C."/>
            <person name="Ivanova N."/>
            <person name="Goker M."/>
            <person name="Woyke T."/>
            <person name="Klenk H.P."/>
            <person name="Bryant D.A."/>
        </authorList>
    </citation>
    <scope>NUCLEOTIDE SEQUENCE [LARGE SCALE GENOMIC DNA]</scope>
    <source>
        <strain evidence="8">ATCC 23779 / DSM 785 / 114-95</strain>
    </source>
</reference>
<dbReference type="GO" id="GO:0003755">
    <property type="term" value="F:peptidyl-prolyl cis-trans isomerase activity"/>
    <property type="evidence" value="ECO:0007669"/>
    <property type="project" value="UniProtKB-UniRule"/>
</dbReference>
<dbReference type="InterPro" id="IPR020892">
    <property type="entry name" value="Cyclophilin-type_PPIase_CS"/>
</dbReference>
<evidence type="ECO:0000256" key="3">
    <source>
        <dbReference type="ARBA" id="ARBA00023235"/>
    </source>
</evidence>
<dbReference type="SUPFAM" id="SSF50891">
    <property type="entry name" value="Cyclophilin-like"/>
    <property type="match status" value="1"/>
</dbReference>
<dbReference type="eggNOG" id="COG0652">
    <property type="taxonomic scope" value="Bacteria"/>
</dbReference>
<name>A9B598_HERA2</name>
<dbReference type="FunCoup" id="A9B598">
    <property type="interactions" value="343"/>
</dbReference>
<dbReference type="Gene3D" id="2.40.100.10">
    <property type="entry name" value="Cyclophilin-like"/>
    <property type="match status" value="1"/>
</dbReference>
<evidence type="ECO:0000313" key="7">
    <source>
        <dbReference type="EMBL" id="ABX06235.1"/>
    </source>
</evidence>
<dbReference type="Pfam" id="PF00160">
    <property type="entry name" value="Pro_isomerase"/>
    <property type="match status" value="1"/>
</dbReference>
<sequence length="237" mass="24889">MRRTTTIALLALVLTACGSAESTAIPTIETRPTTAPTAEVAPTEASTGRPTTAPSDGGNTSSPGMPKQYASEPAMTIDVNKQYIATLKTQKGDIVIELNAKNAPRTVNNFVFLAREGFYDNVTFHRVIPGFMAQGGDPTGTGMGGPGYEFVNEYEDTTSNLLFDKAGVLAMANAGPNTNGSQFFITLAPALHLTPDAYTIFGQVTAGQDVVDQITPRDPNMGGAPGDAILTVTIEEK</sequence>
<gene>
    <name evidence="7" type="ordered locus">Haur_3599</name>
</gene>
<dbReference type="CDD" id="cd00317">
    <property type="entry name" value="cyclophilin"/>
    <property type="match status" value="1"/>
</dbReference>
<organism evidence="7 8">
    <name type="scientific">Herpetosiphon aurantiacus (strain ATCC 23779 / DSM 785 / 114-95)</name>
    <dbReference type="NCBI Taxonomy" id="316274"/>
    <lineage>
        <taxon>Bacteria</taxon>
        <taxon>Bacillati</taxon>
        <taxon>Chloroflexota</taxon>
        <taxon>Chloroflexia</taxon>
        <taxon>Herpetosiphonales</taxon>
        <taxon>Herpetosiphonaceae</taxon>
        <taxon>Herpetosiphon</taxon>
    </lineage>
</organism>
<dbReference type="PANTHER" id="PTHR45625">
    <property type="entry name" value="PEPTIDYL-PROLYL CIS-TRANS ISOMERASE-RELATED"/>
    <property type="match status" value="1"/>
</dbReference>
<dbReference type="EC" id="5.2.1.8" evidence="4"/>
<dbReference type="Proteomes" id="UP000000787">
    <property type="component" value="Chromosome"/>
</dbReference>
<dbReference type="PROSITE" id="PS50072">
    <property type="entry name" value="CSA_PPIASE_2"/>
    <property type="match status" value="1"/>
</dbReference>
<dbReference type="AlphaFoldDB" id="A9B598"/>
<comment type="function">
    <text evidence="1 4">PPIases accelerate the folding of proteins. It catalyzes the cis-trans isomerization of proline imidic peptide bonds in oligopeptides.</text>
</comment>
<evidence type="ECO:0000256" key="5">
    <source>
        <dbReference type="SAM" id="MobiDB-lite"/>
    </source>
</evidence>
<dbReference type="PROSITE" id="PS00170">
    <property type="entry name" value="CSA_PPIASE_1"/>
    <property type="match status" value="1"/>
</dbReference>
<protein>
    <recommendedName>
        <fullName evidence="4">Peptidyl-prolyl cis-trans isomerase</fullName>
        <shortName evidence="4">PPIase</shortName>
        <ecNumber evidence="4">5.2.1.8</ecNumber>
    </recommendedName>
</protein>
<dbReference type="PROSITE" id="PS51257">
    <property type="entry name" value="PROKAR_LIPOPROTEIN"/>
    <property type="match status" value="1"/>
</dbReference>
<dbReference type="InParanoid" id="A9B598"/>
<evidence type="ECO:0000256" key="2">
    <source>
        <dbReference type="ARBA" id="ARBA00023110"/>
    </source>
</evidence>
<feature type="chain" id="PRO_5006522006" description="Peptidyl-prolyl cis-trans isomerase" evidence="4">
    <location>
        <begin position="25"/>
        <end position="237"/>
    </location>
</feature>
<keyword evidence="3 4" id="KW-0413">Isomerase</keyword>
<dbReference type="InterPro" id="IPR002130">
    <property type="entry name" value="Cyclophilin-type_PPIase_dom"/>
</dbReference>
<dbReference type="BioCyc" id="HAUR316274:GHYA-3638-MONOMER"/>
<accession>A9B598</accession>
<dbReference type="InterPro" id="IPR044666">
    <property type="entry name" value="Cyclophilin_A-like"/>
</dbReference>
<feature type="domain" description="PPIase cyclophilin-type" evidence="6">
    <location>
        <begin position="84"/>
        <end position="236"/>
    </location>
</feature>
<dbReference type="STRING" id="316274.Haur_3599"/>
<keyword evidence="4" id="KW-0732">Signal</keyword>
<evidence type="ECO:0000313" key="8">
    <source>
        <dbReference type="Proteomes" id="UP000000787"/>
    </source>
</evidence>
<dbReference type="PRINTS" id="PR00153">
    <property type="entry name" value="CSAPPISMRASE"/>
</dbReference>
<evidence type="ECO:0000256" key="1">
    <source>
        <dbReference type="ARBA" id="ARBA00002388"/>
    </source>
</evidence>
<evidence type="ECO:0000256" key="4">
    <source>
        <dbReference type="RuleBase" id="RU363019"/>
    </source>
</evidence>
<keyword evidence="2 4" id="KW-0697">Rotamase</keyword>
<comment type="similarity">
    <text evidence="4">Belongs to the cyclophilin-type PPIase family.</text>
</comment>
<proteinExistence type="inferred from homology"/>
<dbReference type="KEGG" id="hau:Haur_3599"/>
<keyword evidence="8" id="KW-1185">Reference proteome</keyword>